<dbReference type="Proteomes" id="UP001500866">
    <property type="component" value="Unassembled WGS sequence"/>
</dbReference>
<comment type="caution">
    <text evidence="8">The sequence shown here is derived from an EMBL/GenBank/DDBJ whole genome shotgun (WGS) entry which is preliminary data.</text>
</comment>
<keyword evidence="3 6" id="KW-1133">Transmembrane helix</keyword>
<keyword evidence="4 6" id="KW-0472">Membrane</keyword>
<sequence length="122" mass="13725">MAKFLYKTGSFIAKHKWSAIVAWAVILAAIVIPLIINNPKFSSSITMNGLSSLDTNDKIAEEFNQDSEKAKIRVVFKSDEEKGITDKSTIKAVRDALQEVKTDDKHVNQITDPYKNKQINKE</sequence>
<evidence type="ECO:0000256" key="1">
    <source>
        <dbReference type="ARBA" id="ARBA00004141"/>
    </source>
</evidence>
<evidence type="ECO:0000256" key="5">
    <source>
        <dbReference type="SAM" id="MobiDB-lite"/>
    </source>
</evidence>
<evidence type="ECO:0000313" key="9">
    <source>
        <dbReference type="Proteomes" id="UP001500866"/>
    </source>
</evidence>
<keyword evidence="9" id="KW-1185">Reference proteome</keyword>
<protein>
    <recommendedName>
        <fullName evidence="7">Membrane transport protein MMPL domain-containing protein</fullName>
    </recommendedName>
</protein>
<proteinExistence type="predicted"/>
<organism evidence="8 9">
    <name type="scientific">Virgibacillus siamensis</name>
    <dbReference type="NCBI Taxonomy" id="480071"/>
    <lineage>
        <taxon>Bacteria</taxon>
        <taxon>Bacillati</taxon>
        <taxon>Bacillota</taxon>
        <taxon>Bacilli</taxon>
        <taxon>Bacillales</taxon>
        <taxon>Bacillaceae</taxon>
        <taxon>Virgibacillus</taxon>
    </lineage>
</organism>
<feature type="region of interest" description="Disordered" evidence="5">
    <location>
        <begin position="103"/>
        <end position="122"/>
    </location>
</feature>
<comment type="subcellular location">
    <subcellularLocation>
        <location evidence="1">Membrane</location>
        <topology evidence="1">Multi-pass membrane protein</topology>
    </subcellularLocation>
</comment>
<evidence type="ECO:0000313" key="8">
    <source>
        <dbReference type="EMBL" id="GAA0594965.1"/>
    </source>
</evidence>
<evidence type="ECO:0000259" key="7">
    <source>
        <dbReference type="Pfam" id="PF03176"/>
    </source>
</evidence>
<evidence type="ECO:0000256" key="4">
    <source>
        <dbReference type="ARBA" id="ARBA00023136"/>
    </source>
</evidence>
<accession>A0ABP3QQV4</accession>
<dbReference type="EMBL" id="BAAADS010000006">
    <property type="protein sequence ID" value="GAA0594965.1"/>
    <property type="molecule type" value="Genomic_DNA"/>
</dbReference>
<keyword evidence="2 6" id="KW-0812">Transmembrane</keyword>
<dbReference type="InterPro" id="IPR004869">
    <property type="entry name" value="MMPL_dom"/>
</dbReference>
<dbReference type="Pfam" id="PF03176">
    <property type="entry name" value="MMPL"/>
    <property type="match status" value="1"/>
</dbReference>
<feature type="transmembrane region" description="Helical" evidence="6">
    <location>
        <begin position="20"/>
        <end position="37"/>
    </location>
</feature>
<evidence type="ECO:0000256" key="6">
    <source>
        <dbReference type="SAM" id="Phobius"/>
    </source>
</evidence>
<feature type="domain" description="Membrane transport protein MMPL" evidence="7">
    <location>
        <begin position="48"/>
        <end position="120"/>
    </location>
</feature>
<reference evidence="9" key="1">
    <citation type="journal article" date="2019" name="Int. J. Syst. Evol. Microbiol.">
        <title>The Global Catalogue of Microorganisms (GCM) 10K type strain sequencing project: providing services to taxonomists for standard genome sequencing and annotation.</title>
        <authorList>
            <consortium name="The Broad Institute Genomics Platform"/>
            <consortium name="The Broad Institute Genome Sequencing Center for Infectious Disease"/>
            <person name="Wu L."/>
            <person name="Ma J."/>
        </authorList>
    </citation>
    <scope>NUCLEOTIDE SEQUENCE [LARGE SCALE GENOMIC DNA]</scope>
    <source>
        <strain evidence="9">JCM 15395</strain>
    </source>
</reference>
<evidence type="ECO:0000256" key="2">
    <source>
        <dbReference type="ARBA" id="ARBA00022692"/>
    </source>
</evidence>
<name>A0ABP3QQV4_9BACI</name>
<evidence type="ECO:0000256" key="3">
    <source>
        <dbReference type="ARBA" id="ARBA00022989"/>
    </source>
</evidence>
<gene>
    <name evidence="8" type="ORF">GCM10009001_08860</name>
</gene>